<name>A0A067PHI6_9AGAM</name>
<proteinExistence type="inferred from homology"/>
<comment type="subcellular location">
    <subcellularLocation>
        <location evidence="1">Membrane</location>
        <topology evidence="1">Multi-pass membrane protein</topology>
    </subcellularLocation>
</comment>
<feature type="compositionally biased region" description="Pro residues" evidence="7">
    <location>
        <begin position="47"/>
        <end position="63"/>
    </location>
</feature>
<organism evidence="10 11">
    <name type="scientific">Jaapia argillacea MUCL 33604</name>
    <dbReference type="NCBI Taxonomy" id="933084"/>
    <lineage>
        <taxon>Eukaryota</taxon>
        <taxon>Fungi</taxon>
        <taxon>Dikarya</taxon>
        <taxon>Basidiomycota</taxon>
        <taxon>Agaricomycotina</taxon>
        <taxon>Agaricomycetes</taxon>
        <taxon>Agaricomycetidae</taxon>
        <taxon>Jaapiales</taxon>
        <taxon>Jaapiaceae</taxon>
        <taxon>Jaapia</taxon>
    </lineage>
</organism>
<reference evidence="11" key="1">
    <citation type="journal article" date="2014" name="Proc. Natl. Acad. Sci. U.S.A.">
        <title>Extensive sampling of basidiomycete genomes demonstrates inadequacy of the white-rot/brown-rot paradigm for wood decay fungi.</title>
        <authorList>
            <person name="Riley R."/>
            <person name="Salamov A.A."/>
            <person name="Brown D.W."/>
            <person name="Nagy L.G."/>
            <person name="Floudas D."/>
            <person name="Held B.W."/>
            <person name="Levasseur A."/>
            <person name="Lombard V."/>
            <person name="Morin E."/>
            <person name="Otillar R."/>
            <person name="Lindquist E.A."/>
            <person name="Sun H."/>
            <person name="LaButti K.M."/>
            <person name="Schmutz J."/>
            <person name="Jabbour D."/>
            <person name="Luo H."/>
            <person name="Baker S.E."/>
            <person name="Pisabarro A.G."/>
            <person name="Walton J.D."/>
            <person name="Blanchette R.A."/>
            <person name="Henrissat B."/>
            <person name="Martin F."/>
            <person name="Cullen D."/>
            <person name="Hibbett D.S."/>
            <person name="Grigoriev I.V."/>
        </authorList>
    </citation>
    <scope>NUCLEOTIDE SEQUENCE [LARGE SCALE GENOMIC DNA]</scope>
    <source>
        <strain evidence="11">MUCL 33604</strain>
    </source>
</reference>
<sequence>MLLRLVGLRLSTRTQCILALKGRPLSFTRRNRLSQLGSPAAPDNTPNKPPPPEPPEPPIPPTPVANSFSDELPLPSIKRQVLFTIIGSLVAFSAAAWLTDRQTKWWIQKLAEGTPSFKINPPSNDGISSAKAAQPQTAGSGILDDLFLMNSLKALVMRPKDNPANQELRESVSLCETLLLIHFPAHVALLISTFNKATPPLLHHPFSGISYTLFTGMFSHKGFLHMLVNFAGMMVFAWPAAHYLAVEQQKGKTDLRQSTSIYHLLAFYISAGLFSGLASHVVTTRIFYPRFLSRIKELSNYPTSLLPKPPISALENVMRPLFGATGAVYGCATLAALSYPDHPYSVAVGGAVLGEVLGLGVGGLLGWSRFNHPAHLGGVAFGALYYVYGPRWWDSLRLAMNHA</sequence>
<evidence type="ECO:0000256" key="3">
    <source>
        <dbReference type="ARBA" id="ARBA00022692"/>
    </source>
</evidence>
<dbReference type="PANTHER" id="PTHR43731:SF14">
    <property type="entry name" value="PRESENILIN-ASSOCIATED RHOMBOID-LIKE PROTEIN, MITOCHONDRIAL"/>
    <property type="match status" value="1"/>
</dbReference>
<dbReference type="Pfam" id="PF01694">
    <property type="entry name" value="Rhomboid"/>
    <property type="match status" value="1"/>
</dbReference>
<dbReference type="Gene3D" id="1.20.1540.10">
    <property type="entry name" value="Rhomboid-like"/>
    <property type="match status" value="1"/>
</dbReference>
<dbReference type="Proteomes" id="UP000027265">
    <property type="component" value="Unassembled WGS sequence"/>
</dbReference>
<feature type="transmembrane region" description="Helical" evidence="8">
    <location>
        <begin position="346"/>
        <end position="367"/>
    </location>
</feature>
<feature type="transmembrane region" description="Helical" evidence="8">
    <location>
        <begin position="321"/>
        <end position="340"/>
    </location>
</feature>
<dbReference type="STRING" id="933084.A0A067PHI6"/>
<evidence type="ECO:0000256" key="4">
    <source>
        <dbReference type="ARBA" id="ARBA00022801"/>
    </source>
</evidence>
<dbReference type="InterPro" id="IPR050925">
    <property type="entry name" value="Rhomboid_protease_S54"/>
</dbReference>
<dbReference type="InterPro" id="IPR022764">
    <property type="entry name" value="Peptidase_S54_rhomboid_dom"/>
</dbReference>
<dbReference type="SUPFAM" id="SSF144091">
    <property type="entry name" value="Rhomboid-like"/>
    <property type="match status" value="1"/>
</dbReference>
<feature type="region of interest" description="Disordered" evidence="7">
    <location>
        <begin position="35"/>
        <end position="67"/>
    </location>
</feature>
<evidence type="ECO:0000256" key="7">
    <source>
        <dbReference type="SAM" id="MobiDB-lite"/>
    </source>
</evidence>
<comment type="similarity">
    <text evidence="2">Belongs to the peptidase S54 family.</text>
</comment>
<keyword evidence="4" id="KW-0378">Hydrolase</keyword>
<dbReference type="PANTHER" id="PTHR43731">
    <property type="entry name" value="RHOMBOID PROTEASE"/>
    <property type="match status" value="1"/>
</dbReference>
<evidence type="ECO:0000256" key="6">
    <source>
        <dbReference type="ARBA" id="ARBA00023136"/>
    </source>
</evidence>
<feature type="transmembrane region" description="Helical" evidence="8">
    <location>
        <begin position="223"/>
        <end position="245"/>
    </location>
</feature>
<evidence type="ECO:0000256" key="1">
    <source>
        <dbReference type="ARBA" id="ARBA00004141"/>
    </source>
</evidence>
<evidence type="ECO:0000313" key="10">
    <source>
        <dbReference type="EMBL" id="KDQ50452.1"/>
    </source>
</evidence>
<dbReference type="InterPro" id="IPR035952">
    <property type="entry name" value="Rhomboid-like_sf"/>
</dbReference>
<dbReference type="OrthoDB" id="10260614at2759"/>
<dbReference type="AlphaFoldDB" id="A0A067PHI6"/>
<dbReference type="GO" id="GO:0006465">
    <property type="term" value="P:signal peptide processing"/>
    <property type="evidence" value="ECO:0007669"/>
    <property type="project" value="TreeGrafter"/>
</dbReference>
<dbReference type="GO" id="GO:0016020">
    <property type="term" value="C:membrane"/>
    <property type="evidence" value="ECO:0007669"/>
    <property type="project" value="UniProtKB-SubCell"/>
</dbReference>
<dbReference type="InParanoid" id="A0A067PHI6"/>
<feature type="transmembrane region" description="Helical" evidence="8">
    <location>
        <begin position="374"/>
        <end position="393"/>
    </location>
</feature>
<keyword evidence="3 8" id="KW-0812">Transmembrane</keyword>
<feature type="transmembrane region" description="Helical" evidence="8">
    <location>
        <begin position="81"/>
        <end position="99"/>
    </location>
</feature>
<feature type="transmembrane region" description="Helical" evidence="8">
    <location>
        <begin position="265"/>
        <end position="288"/>
    </location>
</feature>
<dbReference type="EMBL" id="KL197760">
    <property type="protein sequence ID" value="KDQ50452.1"/>
    <property type="molecule type" value="Genomic_DNA"/>
</dbReference>
<keyword evidence="11" id="KW-1185">Reference proteome</keyword>
<keyword evidence="6 8" id="KW-0472">Membrane</keyword>
<dbReference type="HOGENOM" id="CLU_034022_1_0_1"/>
<evidence type="ECO:0000256" key="8">
    <source>
        <dbReference type="SAM" id="Phobius"/>
    </source>
</evidence>
<feature type="domain" description="Peptidase S54 rhomboid" evidence="9">
    <location>
        <begin position="211"/>
        <end position="387"/>
    </location>
</feature>
<evidence type="ECO:0000256" key="5">
    <source>
        <dbReference type="ARBA" id="ARBA00022989"/>
    </source>
</evidence>
<protein>
    <recommendedName>
        <fullName evidence="9">Peptidase S54 rhomboid domain-containing protein</fullName>
    </recommendedName>
</protein>
<evidence type="ECO:0000259" key="9">
    <source>
        <dbReference type="Pfam" id="PF01694"/>
    </source>
</evidence>
<keyword evidence="5 8" id="KW-1133">Transmembrane helix</keyword>
<accession>A0A067PHI6</accession>
<gene>
    <name evidence="10" type="ORF">JAAARDRAFT_42116</name>
</gene>
<dbReference type="GO" id="GO:0004252">
    <property type="term" value="F:serine-type endopeptidase activity"/>
    <property type="evidence" value="ECO:0007669"/>
    <property type="project" value="InterPro"/>
</dbReference>
<evidence type="ECO:0000256" key="2">
    <source>
        <dbReference type="ARBA" id="ARBA00009045"/>
    </source>
</evidence>
<evidence type="ECO:0000313" key="11">
    <source>
        <dbReference type="Proteomes" id="UP000027265"/>
    </source>
</evidence>
<dbReference type="FunCoup" id="A0A067PHI6">
    <property type="interactions" value="335"/>
</dbReference>